<comment type="caution">
    <text evidence="1">The sequence shown here is derived from an EMBL/GenBank/DDBJ whole genome shotgun (WGS) entry which is preliminary data.</text>
</comment>
<dbReference type="Proteomes" id="UP001489897">
    <property type="component" value="Unassembled WGS sequence"/>
</dbReference>
<protein>
    <recommendedName>
        <fullName evidence="3">DUF4398 domain-containing protein</fullName>
    </recommendedName>
</protein>
<organism evidence="1 2">
    <name type="scientific">Paraburkholderia ferrariae</name>
    <dbReference type="NCBI Taxonomy" id="386056"/>
    <lineage>
        <taxon>Bacteria</taxon>
        <taxon>Pseudomonadati</taxon>
        <taxon>Pseudomonadota</taxon>
        <taxon>Betaproteobacteria</taxon>
        <taxon>Burkholderiales</taxon>
        <taxon>Burkholderiaceae</taxon>
        <taxon>Paraburkholderia</taxon>
    </lineage>
</organism>
<evidence type="ECO:0000313" key="2">
    <source>
        <dbReference type="Proteomes" id="UP001489897"/>
    </source>
</evidence>
<sequence length="116" mass="12694">NPLPSSCERGDVEYSNQRRRARIHGAEAGADAALARFDGAVLRSAGEDLERADALYDLGRNGSLREARDEASVVAHEQRRFYQGRRVSYLASRDADRTLASAEAALEDSDAEIAQD</sequence>
<keyword evidence="2" id="KW-1185">Reference proteome</keyword>
<name>A0ABU9S3A9_9BURK</name>
<proteinExistence type="predicted"/>
<dbReference type="EMBL" id="JAYMRV010000037">
    <property type="protein sequence ID" value="MEM5426799.1"/>
    <property type="molecule type" value="Genomic_DNA"/>
</dbReference>
<evidence type="ECO:0000313" key="1">
    <source>
        <dbReference type="EMBL" id="MEM5426799.1"/>
    </source>
</evidence>
<gene>
    <name evidence="1" type="ORF">VSR73_38385</name>
</gene>
<evidence type="ECO:0008006" key="3">
    <source>
        <dbReference type="Google" id="ProtNLM"/>
    </source>
</evidence>
<accession>A0ABU9S3A9</accession>
<reference evidence="1 2" key="1">
    <citation type="submission" date="2024-01" db="EMBL/GenBank/DDBJ databases">
        <title>The diversity of rhizobia nodulating Mimosa spp. in eleven states of Brazil covering several biomes is determined by host plant, location, and edaphic factors.</title>
        <authorList>
            <person name="Rouws L."/>
            <person name="Barauna A."/>
            <person name="Beukes C."/>
            <person name="De Faria S.M."/>
            <person name="Gross E."/>
            <person name="Dos Reis Junior F.B."/>
            <person name="Simon M."/>
            <person name="Maluk M."/>
            <person name="Odee D.W."/>
            <person name="Kenicer G."/>
            <person name="Young J.P.W."/>
            <person name="Reis V.M."/>
            <person name="Zilli J."/>
            <person name="James E.K."/>
        </authorList>
    </citation>
    <scope>NUCLEOTIDE SEQUENCE [LARGE SCALE GENOMIC DNA]</scope>
    <source>
        <strain evidence="1 2">JPY167</strain>
    </source>
</reference>
<feature type="non-terminal residue" evidence="1">
    <location>
        <position position="1"/>
    </location>
</feature>